<evidence type="ECO:0000256" key="8">
    <source>
        <dbReference type="ARBA" id="ARBA00022527"/>
    </source>
</evidence>
<keyword evidence="6" id="KW-0963">Cytoplasm</keyword>
<dbReference type="GO" id="GO:0016787">
    <property type="term" value="F:hydrolase activity"/>
    <property type="evidence" value="ECO:0007669"/>
    <property type="project" value="UniProtKB-KW"/>
</dbReference>
<feature type="active site" description="Proton acceptor" evidence="19">
    <location>
        <position position="346"/>
    </location>
</feature>
<keyword evidence="9 18" id="KW-0808">Transferase</keyword>
<name>A0A0D2B858_9EURO</name>
<dbReference type="CDD" id="cd05147">
    <property type="entry name" value="RIO1_euk"/>
    <property type="match status" value="1"/>
</dbReference>
<dbReference type="EC" id="2.7.11.1" evidence="4 18"/>
<sequence>MATSNPSDSVITDNQSLGVADGQAPTHTYVPNQGYIDGSGTGHQRRLALGQFIQEDDENDDDDDEDGEDYEEYYDDGDVDTNRLVDPDDLASGNPSDLTKSYNRQRRLDDAMANPNVPSWQYPKANPQKSSKPDMGELGYGMKKLKIEGPESLPTGPSKGKDKSDRATSEQVLDPKTRRILFQMINSGIVSEINGTISTGKEANVYHAVAASDDPDEPDTHVAIKVYKTSILVFKDREKYVTGEFRFRKGFNKSDNRAMVKLWAEKEMRNLKRIHAAGIPCPEPLYLRRHVLGMSLIGDSKGKAAPRLKDVEFEDDNPVARWRDVYLDVLAYMRVMLQVCKLVHADLSEYNMLYHGGKPWVIDVSQSVEGDHPRSLDFLRMDIKNVNDFFRRQGVSVLIDRKVYEFITNQTKSEDDVQMDVMRKDLDRIMAERKEGEDDEVENEVFRKQYIPQTLDEVYDAEKDAETMKTAGRDALVYKDLLAPDKAELQREASPDEEEEEDDDDDQDENFGAPLQRVESHSQDESGDEHSGGESGSSSEETGRPRGKRFQDKDEKREHKRKVKEEKREKRATKMPKNVKKRLVKESTKRR</sequence>
<dbReference type="PROSITE" id="PS01245">
    <property type="entry name" value="RIO1"/>
    <property type="match status" value="1"/>
</dbReference>
<evidence type="ECO:0000256" key="4">
    <source>
        <dbReference type="ARBA" id="ARBA00012513"/>
    </source>
</evidence>
<keyword evidence="11 18" id="KW-0547">Nucleotide-binding</keyword>
<feature type="compositionally biased region" description="Acidic residues" evidence="22">
    <location>
        <begin position="54"/>
        <end position="79"/>
    </location>
</feature>
<evidence type="ECO:0000256" key="9">
    <source>
        <dbReference type="ARBA" id="ARBA00022679"/>
    </source>
</evidence>
<dbReference type="GO" id="GO:0106310">
    <property type="term" value="F:protein serine kinase activity"/>
    <property type="evidence" value="ECO:0007669"/>
    <property type="project" value="RHEA"/>
</dbReference>
<feature type="compositionally biased region" description="Polar residues" evidence="22">
    <location>
        <begin position="93"/>
        <end position="102"/>
    </location>
</feature>
<keyword evidence="14 18" id="KW-0067">ATP-binding</keyword>
<evidence type="ECO:0000256" key="6">
    <source>
        <dbReference type="ARBA" id="ARBA00022490"/>
    </source>
</evidence>
<comment type="catalytic activity">
    <reaction evidence="17 18">
        <text>L-seryl-[protein] + ATP = O-phospho-L-seryl-[protein] + ADP + H(+)</text>
        <dbReference type="Rhea" id="RHEA:17989"/>
        <dbReference type="Rhea" id="RHEA-COMP:9863"/>
        <dbReference type="Rhea" id="RHEA-COMP:11604"/>
        <dbReference type="ChEBI" id="CHEBI:15378"/>
        <dbReference type="ChEBI" id="CHEBI:29999"/>
        <dbReference type="ChEBI" id="CHEBI:30616"/>
        <dbReference type="ChEBI" id="CHEBI:83421"/>
        <dbReference type="ChEBI" id="CHEBI:456216"/>
        <dbReference type="EC" id="2.7.11.1"/>
    </reaction>
</comment>
<feature type="binding site" evidence="20">
    <location>
        <position position="225"/>
    </location>
    <ligand>
        <name>ATP</name>
        <dbReference type="ChEBI" id="CHEBI:30616"/>
    </ligand>
</feature>
<feature type="compositionally biased region" description="Basic and acidic residues" evidence="22">
    <location>
        <begin position="518"/>
        <end position="532"/>
    </location>
</feature>
<feature type="binding site" evidence="21">
    <location>
        <position position="363"/>
    </location>
    <ligand>
        <name>Mg(2+)</name>
        <dbReference type="ChEBI" id="CHEBI:18420"/>
    </ligand>
</feature>
<dbReference type="InterPro" id="IPR051272">
    <property type="entry name" value="RIO-type_Ser/Thr_kinase"/>
</dbReference>
<feature type="domain" description="RIO kinase" evidence="23">
    <location>
        <begin position="162"/>
        <end position="409"/>
    </location>
</feature>
<evidence type="ECO:0000256" key="17">
    <source>
        <dbReference type="ARBA" id="ARBA00048679"/>
    </source>
</evidence>
<evidence type="ECO:0000256" key="13">
    <source>
        <dbReference type="ARBA" id="ARBA00022801"/>
    </source>
</evidence>
<evidence type="ECO:0000256" key="16">
    <source>
        <dbReference type="ARBA" id="ARBA00047899"/>
    </source>
</evidence>
<dbReference type="InterPro" id="IPR018934">
    <property type="entry name" value="RIO_dom"/>
</dbReference>
<evidence type="ECO:0000256" key="21">
    <source>
        <dbReference type="PIRSR" id="PIRSR038147-3"/>
    </source>
</evidence>
<dbReference type="InterPro" id="IPR017407">
    <property type="entry name" value="Ser/Thr_kinase_Rio1"/>
</dbReference>
<keyword evidence="13" id="KW-0378">Hydrolase</keyword>
<evidence type="ECO:0000256" key="20">
    <source>
        <dbReference type="PIRSR" id="PIRSR038147-2"/>
    </source>
</evidence>
<dbReference type="GO" id="GO:0004674">
    <property type="term" value="F:protein serine/threonine kinase activity"/>
    <property type="evidence" value="ECO:0007669"/>
    <property type="project" value="UniProtKB-KW"/>
</dbReference>
<feature type="compositionally biased region" description="Basic and acidic residues" evidence="22">
    <location>
        <begin position="483"/>
        <end position="494"/>
    </location>
</feature>
<keyword evidence="15" id="KW-0460">Magnesium</keyword>
<evidence type="ECO:0000256" key="5">
    <source>
        <dbReference type="ARBA" id="ARBA00016038"/>
    </source>
</evidence>
<dbReference type="PANTHER" id="PTHR45723">
    <property type="entry name" value="SERINE/THREONINE-PROTEIN KINASE RIO1"/>
    <property type="match status" value="1"/>
</dbReference>
<dbReference type="EMBL" id="KN847496">
    <property type="protein sequence ID" value="KIW14865.1"/>
    <property type="molecule type" value="Genomic_DNA"/>
</dbReference>
<dbReference type="InterPro" id="IPR018247">
    <property type="entry name" value="EF_Hand_1_Ca_BS"/>
</dbReference>
<proteinExistence type="inferred from homology"/>
<dbReference type="InterPro" id="IPR018935">
    <property type="entry name" value="RIO_kinase_CS"/>
</dbReference>
<dbReference type="GO" id="GO:0005524">
    <property type="term" value="F:ATP binding"/>
    <property type="evidence" value="ECO:0007669"/>
    <property type="project" value="UniProtKB-KW"/>
</dbReference>
<keyword evidence="8 18" id="KW-0723">Serine/threonine-protein kinase</keyword>
<dbReference type="PROSITE" id="PS00018">
    <property type="entry name" value="EF_HAND_1"/>
    <property type="match status" value="1"/>
</dbReference>
<feature type="compositionally biased region" description="Polar residues" evidence="22">
    <location>
        <begin position="1"/>
        <end position="17"/>
    </location>
</feature>
<dbReference type="SUPFAM" id="SSF56112">
    <property type="entry name" value="Protein kinase-like (PK-like)"/>
    <property type="match status" value="1"/>
</dbReference>
<dbReference type="RefSeq" id="XP_016235081.1">
    <property type="nucleotide sequence ID" value="XM_016381979.1"/>
</dbReference>
<comment type="catalytic activity">
    <reaction evidence="16 18">
        <text>L-threonyl-[protein] + ATP = O-phospho-L-threonyl-[protein] + ADP + H(+)</text>
        <dbReference type="Rhea" id="RHEA:46608"/>
        <dbReference type="Rhea" id="RHEA-COMP:11060"/>
        <dbReference type="Rhea" id="RHEA-COMP:11605"/>
        <dbReference type="ChEBI" id="CHEBI:15378"/>
        <dbReference type="ChEBI" id="CHEBI:30013"/>
        <dbReference type="ChEBI" id="CHEBI:30616"/>
        <dbReference type="ChEBI" id="CHEBI:61977"/>
        <dbReference type="ChEBI" id="CHEBI:456216"/>
        <dbReference type="EC" id="2.7.11.1"/>
    </reaction>
</comment>
<feature type="region of interest" description="Disordered" evidence="22">
    <location>
        <begin position="1"/>
        <end position="171"/>
    </location>
</feature>
<dbReference type="Gene3D" id="3.30.200.20">
    <property type="entry name" value="Phosphorylase Kinase, domain 1"/>
    <property type="match status" value="1"/>
</dbReference>
<gene>
    <name evidence="24" type="ORF">PV08_07650</name>
</gene>
<dbReference type="Pfam" id="PF01163">
    <property type="entry name" value="RIO1"/>
    <property type="match status" value="1"/>
</dbReference>
<reference evidence="24 25" key="1">
    <citation type="submission" date="2015-01" db="EMBL/GenBank/DDBJ databases">
        <title>The Genome Sequence of Exophiala spinifera CBS89968.</title>
        <authorList>
            <consortium name="The Broad Institute Genomics Platform"/>
            <person name="Cuomo C."/>
            <person name="de Hoog S."/>
            <person name="Gorbushina A."/>
            <person name="Stielow B."/>
            <person name="Teixiera M."/>
            <person name="Abouelleil A."/>
            <person name="Chapman S.B."/>
            <person name="Priest M."/>
            <person name="Young S.K."/>
            <person name="Wortman J."/>
            <person name="Nusbaum C."/>
            <person name="Birren B."/>
        </authorList>
    </citation>
    <scope>NUCLEOTIDE SEQUENCE [LARGE SCALE GENOMIC DNA]</scope>
    <source>
        <strain evidence="24 25">CBS 89968</strain>
    </source>
</reference>
<evidence type="ECO:0000256" key="2">
    <source>
        <dbReference type="ARBA" id="ARBA00004496"/>
    </source>
</evidence>
<evidence type="ECO:0000313" key="24">
    <source>
        <dbReference type="EMBL" id="KIW14865.1"/>
    </source>
</evidence>
<comment type="similarity">
    <text evidence="3 18">Belongs to the protein kinase superfamily. RIO-type Ser/Thr kinase family.</text>
</comment>
<protein>
    <recommendedName>
        <fullName evidence="5 18">Serine/threonine-protein kinase RIO1</fullName>
        <ecNumber evidence="4 18">2.7.11.1</ecNumber>
    </recommendedName>
</protein>
<accession>A0A0D2B858</accession>
<feature type="compositionally biased region" description="Basic and acidic residues" evidence="22">
    <location>
        <begin position="541"/>
        <end position="569"/>
    </location>
</feature>
<dbReference type="Gene3D" id="1.10.510.10">
    <property type="entry name" value="Transferase(Phosphotransferase) domain 1"/>
    <property type="match status" value="1"/>
</dbReference>
<dbReference type="PIRSF" id="PIRSF038147">
    <property type="entry name" value="Ser/Thr_PK_RIO1"/>
    <property type="match status" value="1"/>
</dbReference>
<evidence type="ECO:0000259" key="23">
    <source>
        <dbReference type="SMART" id="SM00090"/>
    </source>
</evidence>
<keyword evidence="25" id="KW-1185">Reference proteome</keyword>
<dbReference type="VEuPathDB" id="FungiDB:PV08_07650"/>
<dbReference type="HOGENOM" id="CLU_018693_4_0_1"/>
<dbReference type="GO" id="GO:0042254">
    <property type="term" value="P:ribosome biogenesis"/>
    <property type="evidence" value="ECO:0007669"/>
    <property type="project" value="UniProtKB-KW"/>
</dbReference>
<dbReference type="GeneID" id="27334733"/>
<dbReference type="GO" id="GO:0046872">
    <property type="term" value="F:metal ion binding"/>
    <property type="evidence" value="ECO:0007669"/>
    <property type="project" value="UniProtKB-KW"/>
</dbReference>
<evidence type="ECO:0000256" key="14">
    <source>
        <dbReference type="ARBA" id="ARBA00022840"/>
    </source>
</evidence>
<evidence type="ECO:0000256" key="10">
    <source>
        <dbReference type="ARBA" id="ARBA00022723"/>
    </source>
</evidence>
<evidence type="ECO:0000256" key="1">
    <source>
        <dbReference type="ARBA" id="ARBA00001946"/>
    </source>
</evidence>
<evidence type="ECO:0000256" key="3">
    <source>
        <dbReference type="ARBA" id="ARBA00009196"/>
    </source>
</evidence>
<feature type="compositionally biased region" description="Acidic residues" evidence="22">
    <location>
        <begin position="495"/>
        <end position="509"/>
    </location>
</feature>
<dbReference type="Proteomes" id="UP000053328">
    <property type="component" value="Unassembled WGS sequence"/>
</dbReference>
<evidence type="ECO:0000256" key="15">
    <source>
        <dbReference type="ARBA" id="ARBA00022842"/>
    </source>
</evidence>
<dbReference type="AlphaFoldDB" id="A0A0D2B858"/>
<feature type="binding site" evidence="20">
    <location>
        <position position="297"/>
    </location>
    <ligand>
        <name>ATP</name>
        <dbReference type="ChEBI" id="CHEBI:30616"/>
    </ligand>
</feature>
<keyword evidence="7" id="KW-0690">Ribosome biogenesis</keyword>
<feature type="compositionally biased region" description="Basic and acidic residues" evidence="22">
    <location>
        <begin position="159"/>
        <end position="171"/>
    </location>
</feature>
<dbReference type="SMART" id="SM00090">
    <property type="entry name" value="RIO"/>
    <property type="match status" value="1"/>
</dbReference>
<dbReference type="GO" id="GO:0005737">
    <property type="term" value="C:cytoplasm"/>
    <property type="evidence" value="ECO:0007669"/>
    <property type="project" value="UniProtKB-SubCell"/>
</dbReference>
<dbReference type="InterPro" id="IPR000687">
    <property type="entry name" value="RIO_kinase"/>
</dbReference>
<evidence type="ECO:0000256" key="12">
    <source>
        <dbReference type="ARBA" id="ARBA00022777"/>
    </source>
</evidence>
<feature type="binding site" evidence="21">
    <location>
        <position position="351"/>
    </location>
    <ligand>
        <name>Mg(2+)</name>
        <dbReference type="ChEBI" id="CHEBI:18420"/>
    </ligand>
</feature>
<keyword evidence="12 18" id="KW-0418">Kinase</keyword>
<dbReference type="OrthoDB" id="205248at2759"/>
<evidence type="ECO:0000256" key="19">
    <source>
        <dbReference type="PIRSR" id="PIRSR038147-1"/>
    </source>
</evidence>
<feature type="binding site" evidence="20">
    <location>
        <position position="295"/>
    </location>
    <ligand>
        <name>ATP</name>
        <dbReference type="ChEBI" id="CHEBI:30616"/>
    </ligand>
</feature>
<evidence type="ECO:0000256" key="11">
    <source>
        <dbReference type="ARBA" id="ARBA00022741"/>
    </source>
</evidence>
<comment type="subcellular location">
    <subcellularLocation>
        <location evidence="2">Cytoplasm</location>
    </subcellularLocation>
</comment>
<dbReference type="STRING" id="91928.A0A0D2B858"/>
<feature type="region of interest" description="Disordered" evidence="22">
    <location>
        <begin position="483"/>
        <end position="591"/>
    </location>
</feature>
<organism evidence="24 25">
    <name type="scientific">Exophiala spinifera</name>
    <dbReference type="NCBI Taxonomy" id="91928"/>
    <lineage>
        <taxon>Eukaryota</taxon>
        <taxon>Fungi</taxon>
        <taxon>Dikarya</taxon>
        <taxon>Ascomycota</taxon>
        <taxon>Pezizomycotina</taxon>
        <taxon>Eurotiomycetes</taxon>
        <taxon>Chaetothyriomycetidae</taxon>
        <taxon>Chaetothyriales</taxon>
        <taxon>Herpotrichiellaceae</taxon>
        <taxon>Exophiala</taxon>
    </lineage>
</organism>
<keyword evidence="10" id="KW-0479">Metal-binding</keyword>
<evidence type="ECO:0000256" key="7">
    <source>
        <dbReference type="ARBA" id="ARBA00022517"/>
    </source>
</evidence>
<dbReference type="InterPro" id="IPR011009">
    <property type="entry name" value="Kinase-like_dom_sf"/>
</dbReference>
<evidence type="ECO:0000313" key="25">
    <source>
        <dbReference type="Proteomes" id="UP000053328"/>
    </source>
</evidence>
<feature type="active site" description="4-aspartylphosphate intermediate" evidence="19">
    <location>
        <position position="363"/>
    </location>
</feature>
<evidence type="ECO:0000256" key="22">
    <source>
        <dbReference type="SAM" id="MobiDB-lite"/>
    </source>
</evidence>
<feature type="compositionally biased region" description="Basic residues" evidence="22">
    <location>
        <begin position="570"/>
        <end position="583"/>
    </location>
</feature>
<dbReference type="FunFam" id="3.30.200.20:FF:000148">
    <property type="entry name" value="Serine/threonine-protein kinase RIO1"/>
    <property type="match status" value="1"/>
</dbReference>
<evidence type="ECO:0000256" key="18">
    <source>
        <dbReference type="PIRNR" id="PIRNR038147"/>
    </source>
</evidence>
<comment type="cofactor">
    <cofactor evidence="1 21">
        <name>Mg(2+)</name>
        <dbReference type="ChEBI" id="CHEBI:18420"/>
    </cofactor>
</comment>